<dbReference type="EMBL" id="MTEI01000001">
    <property type="protein sequence ID" value="OQW89692.1"/>
    <property type="molecule type" value="Genomic_DNA"/>
</dbReference>
<evidence type="ECO:0000256" key="11">
    <source>
        <dbReference type="SAM" id="SignalP"/>
    </source>
</evidence>
<dbReference type="InterPro" id="IPR033900">
    <property type="entry name" value="Gram_neg_porin_domain"/>
</dbReference>
<dbReference type="AlphaFoldDB" id="A0A1W9KY77"/>
<name>A0A1W9KY77_9BURK</name>
<comment type="caution">
    <text evidence="13">The sequence shown here is derived from an EMBL/GenBank/DDBJ whole genome shotgun (WGS) entry which is preliminary data.</text>
</comment>
<keyword evidence="9" id="KW-0472">Membrane</keyword>
<evidence type="ECO:0000256" key="9">
    <source>
        <dbReference type="ARBA" id="ARBA00023136"/>
    </source>
</evidence>
<dbReference type="Proteomes" id="UP000192505">
    <property type="component" value="Unassembled WGS sequence"/>
</dbReference>
<dbReference type="Pfam" id="PF13609">
    <property type="entry name" value="Porin_4"/>
    <property type="match status" value="1"/>
</dbReference>
<evidence type="ECO:0000259" key="12">
    <source>
        <dbReference type="Pfam" id="PF13609"/>
    </source>
</evidence>
<keyword evidence="3" id="KW-0813">Transport</keyword>
<comment type="subcellular location">
    <subcellularLocation>
        <location evidence="1">Cell outer membrane</location>
        <topology evidence="1">Multi-pass membrane protein</topology>
    </subcellularLocation>
</comment>
<evidence type="ECO:0000256" key="3">
    <source>
        <dbReference type="ARBA" id="ARBA00022448"/>
    </source>
</evidence>
<organism evidence="13 14">
    <name type="scientific">Rhodoferax ferrireducens</name>
    <dbReference type="NCBI Taxonomy" id="192843"/>
    <lineage>
        <taxon>Bacteria</taxon>
        <taxon>Pseudomonadati</taxon>
        <taxon>Pseudomonadota</taxon>
        <taxon>Betaproteobacteria</taxon>
        <taxon>Burkholderiales</taxon>
        <taxon>Comamonadaceae</taxon>
        <taxon>Rhodoferax</taxon>
    </lineage>
</organism>
<dbReference type="PANTHER" id="PTHR34501:SF9">
    <property type="entry name" value="MAJOR OUTER MEMBRANE PROTEIN P.IA"/>
    <property type="match status" value="1"/>
</dbReference>
<feature type="signal peptide" evidence="11">
    <location>
        <begin position="1"/>
        <end position="20"/>
    </location>
</feature>
<evidence type="ECO:0000256" key="5">
    <source>
        <dbReference type="ARBA" id="ARBA00022692"/>
    </source>
</evidence>
<keyword evidence="7" id="KW-0406">Ion transport</keyword>
<dbReference type="InterPro" id="IPR023614">
    <property type="entry name" value="Porin_dom_sf"/>
</dbReference>
<evidence type="ECO:0000256" key="8">
    <source>
        <dbReference type="ARBA" id="ARBA00023114"/>
    </source>
</evidence>
<dbReference type="GO" id="GO:0015288">
    <property type="term" value="F:porin activity"/>
    <property type="evidence" value="ECO:0007669"/>
    <property type="project" value="UniProtKB-KW"/>
</dbReference>
<reference evidence="13 14" key="1">
    <citation type="submission" date="2017-01" db="EMBL/GenBank/DDBJ databases">
        <title>Novel large sulfur bacteria in the metagenomes of groundwater-fed chemosynthetic microbial mats in the Lake Huron basin.</title>
        <authorList>
            <person name="Sharrar A.M."/>
            <person name="Flood B.E."/>
            <person name="Bailey J.V."/>
            <person name="Jones D.S."/>
            <person name="Biddanda B."/>
            <person name="Ruberg S.A."/>
            <person name="Marcus D.N."/>
            <person name="Dick G.J."/>
        </authorList>
    </citation>
    <scope>NUCLEOTIDE SEQUENCE [LARGE SCALE GENOMIC DNA]</scope>
    <source>
        <strain evidence="13">A7</strain>
    </source>
</reference>
<sequence length="346" mass="36599">MKKTALLAACLAAASVGAQAQSTVQLMGLVDVYAGAMKMAGDPTRKSVVNSGGMTTSWWGMSGSEDLGGGMKASFMLTSFFRADSGDYGRFNGDTQFSRDANVSLSGGYGTMTLGRGKAPNFLPTIMFNPMGDSFTFSPLVLHSDIDLFNPSGWKRTVPADTGWSNQITYSTPTFGGVKGNIHYQFGEQNAGVNEGKNNLGLNAFYSAGPVGLTAYWEKVEILNPGGTTAIVTTKAYAHTDWMIGGTYDAGFVKAFATYGKASSDDNAFDKQTTSLGVSAPLGAGKLLAAVARTKNDVNDASRTTTTVGYDHTLSKRTDAYAMLMHDKITSYSSGTSFGVGVRHRF</sequence>
<keyword evidence="8" id="KW-0626">Porin</keyword>
<accession>A0A1W9KY77</accession>
<protein>
    <submittedName>
        <fullName evidence="13">Porin</fullName>
    </submittedName>
</protein>
<dbReference type="Gene3D" id="2.40.160.10">
    <property type="entry name" value="Porin"/>
    <property type="match status" value="1"/>
</dbReference>
<feature type="chain" id="PRO_5012167804" evidence="11">
    <location>
        <begin position="21"/>
        <end position="346"/>
    </location>
</feature>
<evidence type="ECO:0000256" key="10">
    <source>
        <dbReference type="ARBA" id="ARBA00023237"/>
    </source>
</evidence>
<dbReference type="SUPFAM" id="SSF56935">
    <property type="entry name" value="Porins"/>
    <property type="match status" value="1"/>
</dbReference>
<keyword evidence="6 11" id="KW-0732">Signal</keyword>
<evidence type="ECO:0000256" key="6">
    <source>
        <dbReference type="ARBA" id="ARBA00022729"/>
    </source>
</evidence>
<evidence type="ECO:0000313" key="13">
    <source>
        <dbReference type="EMBL" id="OQW89692.1"/>
    </source>
</evidence>
<feature type="domain" description="Porin" evidence="12">
    <location>
        <begin position="8"/>
        <end position="328"/>
    </location>
</feature>
<keyword evidence="10" id="KW-0998">Cell outer membrane</keyword>
<comment type="subunit">
    <text evidence="2">Homotrimer.</text>
</comment>
<dbReference type="InterPro" id="IPR050298">
    <property type="entry name" value="Gram-neg_bact_OMP"/>
</dbReference>
<proteinExistence type="predicted"/>
<evidence type="ECO:0000256" key="7">
    <source>
        <dbReference type="ARBA" id="ARBA00023065"/>
    </source>
</evidence>
<evidence type="ECO:0000256" key="1">
    <source>
        <dbReference type="ARBA" id="ARBA00004571"/>
    </source>
</evidence>
<dbReference type="PANTHER" id="PTHR34501">
    <property type="entry name" value="PROTEIN YDDL-RELATED"/>
    <property type="match status" value="1"/>
</dbReference>
<keyword evidence="4" id="KW-1134">Transmembrane beta strand</keyword>
<dbReference type="CDD" id="cd00342">
    <property type="entry name" value="gram_neg_porins"/>
    <property type="match status" value="1"/>
</dbReference>
<dbReference type="GO" id="GO:0009279">
    <property type="term" value="C:cell outer membrane"/>
    <property type="evidence" value="ECO:0007669"/>
    <property type="project" value="UniProtKB-SubCell"/>
</dbReference>
<evidence type="ECO:0000256" key="4">
    <source>
        <dbReference type="ARBA" id="ARBA00022452"/>
    </source>
</evidence>
<evidence type="ECO:0000256" key="2">
    <source>
        <dbReference type="ARBA" id="ARBA00011233"/>
    </source>
</evidence>
<evidence type="ECO:0000313" key="14">
    <source>
        <dbReference type="Proteomes" id="UP000192505"/>
    </source>
</evidence>
<dbReference type="GO" id="GO:0046930">
    <property type="term" value="C:pore complex"/>
    <property type="evidence" value="ECO:0007669"/>
    <property type="project" value="UniProtKB-KW"/>
</dbReference>
<keyword evidence="5" id="KW-0812">Transmembrane</keyword>
<gene>
    <name evidence="13" type="ORF">BWK72_00050</name>
</gene>
<dbReference type="GO" id="GO:0006811">
    <property type="term" value="P:monoatomic ion transport"/>
    <property type="evidence" value="ECO:0007669"/>
    <property type="project" value="UniProtKB-KW"/>
</dbReference>